<accession>A0A3M7Q503</accession>
<organism evidence="1 2">
    <name type="scientific">Brachionus plicatilis</name>
    <name type="common">Marine rotifer</name>
    <name type="synonym">Brachionus muelleri</name>
    <dbReference type="NCBI Taxonomy" id="10195"/>
    <lineage>
        <taxon>Eukaryota</taxon>
        <taxon>Metazoa</taxon>
        <taxon>Spiralia</taxon>
        <taxon>Gnathifera</taxon>
        <taxon>Rotifera</taxon>
        <taxon>Eurotatoria</taxon>
        <taxon>Monogononta</taxon>
        <taxon>Pseudotrocha</taxon>
        <taxon>Ploima</taxon>
        <taxon>Brachionidae</taxon>
        <taxon>Brachionus</taxon>
    </lineage>
</organism>
<gene>
    <name evidence="1" type="ORF">BpHYR1_027448</name>
</gene>
<comment type="caution">
    <text evidence="1">The sequence shown here is derived from an EMBL/GenBank/DDBJ whole genome shotgun (WGS) entry which is preliminary data.</text>
</comment>
<evidence type="ECO:0000313" key="2">
    <source>
        <dbReference type="Proteomes" id="UP000276133"/>
    </source>
</evidence>
<dbReference type="Proteomes" id="UP000276133">
    <property type="component" value="Unassembled WGS sequence"/>
</dbReference>
<evidence type="ECO:0000313" key="1">
    <source>
        <dbReference type="EMBL" id="RNA06470.1"/>
    </source>
</evidence>
<sequence length="95" mass="11144">MIQNEWSVEFFPALPRCVDYEYDVGYLKSKNYISEFFIERWQVANKEATEKKKSIAYRVCLKHISQPEKTANPIKVNSWHMTIKGPTGPFIANKD</sequence>
<name>A0A3M7Q503_BRAPC</name>
<keyword evidence="2" id="KW-1185">Reference proteome</keyword>
<dbReference type="EMBL" id="REGN01007388">
    <property type="protein sequence ID" value="RNA06470.1"/>
    <property type="molecule type" value="Genomic_DNA"/>
</dbReference>
<protein>
    <submittedName>
        <fullName evidence="1">Uncharacterized protein</fullName>
    </submittedName>
</protein>
<proteinExistence type="predicted"/>
<dbReference type="AlphaFoldDB" id="A0A3M7Q503"/>
<reference evidence="1 2" key="1">
    <citation type="journal article" date="2018" name="Sci. Rep.">
        <title>Genomic signatures of local adaptation to the degree of environmental predictability in rotifers.</title>
        <authorList>
            <person name="Franch-Gras L."/>
            <person name="Hahn C."/>
            <person name="Garcia-Roger E.M."/>
            <person name="Carmona M.J."/>
            <person name="Serra M."/>
            <person name="Gomez A."/>
        </authorList>
    </citation>
    <scope>NUCLEOTIDE SEQUENCE [LARGE SCALE GENOMIC DNA]</scope>
    <source>
        <strain evidence="1">HYR1</strain>
    </source>
</reference>